<dbReference type="Proteomes" id="UP000827892">
    <property type="component" value="Chromosome I"/>
</dbReference>
<feature type="compositionally biased region" description="Low complexity" evidence="8">
    <location>
        <begin position="476"/>
        <end position="490"/>
    </location>
</feature>
<evidence type="ECO:0000256" key="7">
    <source>
        <dbReference type="PROSITE-ProRule" id="PRU00282"/>
    </source>
</evidence>
<dbReference type="InterPro" id="IPR023395">
    <property type="entry name" value="MCP_dom_sf"/>
</dbReference>
<comment type="similarity">
    <text evidence="2">Belongs to the mitochondrial carrier (TC 2.A.29) family.</text>
</comment>
<reference evidence="9 10" key="1">
    <citation type="submission" date="2022-05" db="EMBL/GenBank/DDBJ databases">
        <title>Chromosome-level reference genomes for two strains of Caenorhabditis briggsae: an improved platform for comparative genomics.</title>
        <authorList>
            <person name="Stevens L."/>
            <person name="Andersen E.C."/>
        </authorList>
    </citation>
    <scope>NUCLEOTIDE SEQUENCE [LARGE SCALE GENOMIC DNA]</scope>
    <source>
        <strain evidence="9">QX1410_ONT</strain>
        <tissue evidence="9">Whole-organism</tissue>
    </source>
</reference>
<feature type="repeat" description="Solcar" evidence="7">
    <location>
        <begin position="12"/>
        <end position="99"/>
    </location>
</feature>
<evidence type="ECO:0000256" key="3">
    <source>
        <dbReference type="ARBA" id="ARBA00022448"/>
    </source>
</evidence>
<dbReference type="EMBL" id="CP090891">
    <property type="protein sequence ID" value="ULU12571.1"/>
    <property type="molecule type" value="Genomic_DNA"/>
</dbReference>
<evidence type="ECO:0000256" key="2">
    <source>
        <dbReference type="ARBA" id="ARBA00006375"/>
    </source>
</evidence>
<evidence type="ECO:0000256" key="8">
    <source>
        <dbReference type="SAM" id="MobiDB-lite"/>
    </source>
</evidence>
<comment type="subcellular location">
    <subcellularLocation>
        <location evidence="1">Membrane</location>
        <topology evidence="1">Multi-pass membrane protein</topology>
    </subcellularLocation>
</comment>
<dbReference type="GO" id="GO:0016020">
    <property type="term" value="C:membrane"/>
    <property type="evidence" value="ECO:0007669"/>
    <property type="project" value="UniProtKB-SubCell"/>
</dbReference>
<name>A0AAE9DUZ3_CAEBR</name>
<accession>A0AAE9DUZ3</accession>
<keyword evidence="4 7" id="KW-0812">Transmembrane</keyword>
<evidence type="ECO:0000313" key="9">
    <source>
        <dbReference type="EMBL" id="ULU12571.1"/>
    </source>
</evidence>
<feature type="compositionally biased region" description="Basic and acidic residues" evidence="8">
    <location>
        <begin position="436"/>
        <end position="448"/>
    </location>
</feature>
<dbReference type="InterPro" id="IPR018108">
    <property type="entry name" value="MCP_transmembrane"/>
</dbReference>
<dbReference type="Pfam" id="PF00153">
    <property type="entry name" value="Mito_carr"/>
    <property type="match status" value="3"/>
</dbReference>
<feature type="repeat" description="Solcar" evidence="7">
    <location>
        <begin position="108"/>
        <end position="193"/>
    </location>
</feature>
<feature type="compositionally biased region" description="Acidic residues" evidence="8">
    <location>
        <begin position="450"/>
        <end position="466"/>
    </location>
</feature>
<keyword evidence="6 7" id="KW-0472">Membrane</keyword>
<dbReference type="CDD" id="cd06080">
    <property type="entry name" value="PWWP_MUM1-like"/>
    <property type="match status" value="1"/>
</dbReference>
<sequence length="648" mass="73388">MPHDSNEGKNRPSVVLSLSAGAIAGALAKTTIAPLDRTKIYFQVSSTRGYSFRSAIKFIKLTYRENGFLALYRGNSATMARVVPYASMQFAAFEQYKKLLKVDENNVRTPVKRYITGSLAATTATMITYPLDTAKARLSVSSKLQYSSLRHVFAKTYREGGIRLLYRGIYPTILGVIPYAGSSFFTYETLKIMYRDSTGEVESSLFRMMFGMLAGLIGQSSSYPLDIVRRRMQTGRIPSGWSPLRALIHIYHTEGLKRGLYKGLSMNWLKGPIAVGVSFTTYEKVVELLVFHDFYQLGHPAYLKLSSSTTQPRRMSRMPNQSEAVTETLLKGDVIWVPYRKDPLWPALVHNVYKKKVSYSFFPLPSNEQDMKKNRFSCASKRTFAFVRTEPIAPNADEEFKKAFAAACDYLKQEGKVRGSAINTIAEAAEKNIRKEREIKNQKRKQVDPDSPENPEGDREIDEDDVAPPSPKRTISMSSDRQSFSSSSQQPITKEQSQIMMAVINERLETYINEIWSTTKVQELQNQNMHNELIINVRNNQFLEESDYKNVFERIVELIRSRNSSLSLISAFNITASHIIPHVLINCYSSCKNVGHQTAKAIYYRKKAPVYGLDPSINIPVTDHLEELCRLACDEGDAIRNRTPSTNV</sequence>
<evidence type="ECO:0000256" key="4">
    <source>
        <dbReference type="ARBA" id="ARBA00022692"/>
    </source>
</evidence>
<dbReference type="InterPro" id="IPR002067">
    <property type="entry name" value="MCP"/>
</dbReference>
<keyword evidence="3" id="KW-0813">Transport</keyword>
<dbReference type="SUPFAM" id="SSF103506">
    <property type="entry name" value="Mitochondrial carrier"/>
    <property type="match status" value="1"/>
</dbReference>
<keyword evidence="5" id="KW-0677">Repeat</keyword>
<evidence type="ECO:0000256" key="5">
    <source>
        <dbReference type="ARBA" id="ARBA00022737"/>
    </source>
</evidence>
<organism evidence="9 10">
    <name type="scientific">Caenorhabditis briggsae</name>
    <dbReference type="NCBI Taxonomy" id="6238"/>
    <lineage>
        <taxon>Eukaryota</taxon>
        <taxon>Metazoa</taxon>
        <taxon>Ecdysozoa</taxon>
        <taxon>Nematoda</taxon>
        <taxon>Chromadorea</taxon>
        <taxon>Rhabditida</taxon>
        <taxon>Rhabditina</taxon>
        <taxon>Rhabditomorpha</taxon>
        <taxon>Rhabditoidea</taxon>
        <taxon>Rhabditidae</taxon>
        <taxon>Peloderinae</taxon>
        <taxon>Caenorhabditis</taxon>
    </lineage>
</organism>
<evidence type="ECO:0000313" key="10">
    <source>
        <dbReference type="Proteomes" id="UP000827892"/>
    </source>
</evidence>
<dbReference type="Gene3D" id="1.50.40.10">
    <property type="entry name" value="Mitochondrial carrier domain"/>
    <property type="match status" value="1"/>
</dbReference>
<evidence type="ECO:0000256" key="6">
    <source>
        <dbReference type="ARBA" id="ARBA00023136"/>
    </source>
</evidence>
<dbReference type="Gene3D" id="2.30.30.140">
    <property type="match status" value="1"/>
</dbReference>
<dbReference type="PANTHER" id="PTHR24089">
    <property type="entry name" value="SOLUTE CARRIER FAMILY 25"/>
    <property type="match status" value="1"/>
</dbReference>
<proteinExistence type="inferred from homology"/>
<dbReference type="PROSITE" id="PS50920">
    <property type="entry name" value="SOLCAR"/>
    <property type="match status" value="3"/>
</dbReference>
<protein>
    <submittedName>
        <fullName evidence="9">Uncharacterized protein</fullName>
    </submittedName>
</protein>
<evidence type="ECO:0000256" key="1">
    <source>
        <dbReference type="ARBA" id="ARBA00004141"/>
    </source>
</evidence>
<dbReference type="PRINTS" id="PR00926">
    <property type="entry name" value="MITOCARRIER"/>
</dbReference>
<dbReference type="InterPro" id="IPR035504">
    <property type="entry name" value="MUM1-like_PWWP"/>
</dbReference>
<dbReference type="AlphaFoldDB" id="A0AAE9DUZ3"/>
<dbReference type="GO" id="GO:0055085">
    <property type="term" value="P:transmembrane transport"/>
    <property type="evidence" value="ECO:0007669"/>
    <property type="project" value="InterPro"/>
</dbReference>
<feature type="region of interest" description="Disordered" evidence="8">
    <location>
        <begin position="436"/>
        <end position="495"/>
    </location>
</feature>
<feature type="repeat" description="Solcar" evidence="7">
    <location>
        <begin position="202"/>
        <end position="288"/>
    </location>
</feature>
<gene>
    <name evidence="9" type="ORF">L3Y34_015670</name>
</gene>